<dbReference type="Proteomes" id="UP000838756">
    <property type="component" value="Unassembled WGS sequence"/>
</dbReference>
<evidence type="ECO:0000313" key="3">
    <source>
        <dbReference type="EMBL" id="CAH2226571.1"/>
    </source>
</evidence>
<organism evidence="3 4">
    <name type="scientific">Pararge aegeria aegeria</name>
    <dbReference type="NCBI Taxonomy" id="348720"/>
    <lineage>
        <taxon>Eukaryota</taxon>
        <taxon>Metazoa</taxon>
        <taxon>Ecdysozoa</taxon>
        <taxon>Arthropoda</taxon>
        <taxon>Hexapoda</taxon>
        <taxon>Insecta</taxon>
        <taxon>Pterygota</taxon>
        <taxon>Neoptera</taxon>
        <taxon>Endopterygota</taxon>
        <taxon>Lepidoptera</taxon>
        <taxon>Glossata</taxon>
        <taxon>Ditrysia</taxon>
        <taxon>Papilionoidea</taxon>
        <taxon>Nymphalidae</taxon>
        <taxon>Satyrinae</taxon>
        <taxon>Satyrini</taxon>
        <taxon>Parargina</taxon>
        <taxon>Pararge</taxon>
    </lineage>
</organism>
<comment type="caution">
    <text evidence="3">The sequence shown here is derived from an EMBL/GenBank/DDBJ whole genome shotgun (WGS) entry which is preliminary data.</text>
</comment>
<evidence type="ECO:0000256" key="1">
    <source>
        <dbReference type="SAM" id="Coils"/>
    </source>
</evidence>
<dbReference type="AlphaFoldDB" id="A0A8S4QXC8"/>
<protein>
    <submittedName>
        <fullName evidence="3">Jg13003 protein</fullName>
    </submittedName>
</protein>
<dbReference type="OrthoDB" id="6932482at2759"/>
<accession>A0A8S4QXC8</accession>
<evidence type="ECO:0000313" key="4">
    <source>
        <dbReference type="Proteomes" id="UP000838756"/>
    </source>
</evidence>
<name>A0A8S4QXC8_9NEOP</name>
<proteinExistence type="predicted"/>
<sequence length="171" mass="18735">MSDEAMSDCSLITVESGRLWKGPTRPRLGEFDVQLSMSSEEVMKDASSPHRGRGRPSTTGKYVAKAREALNRAKKEEMRLQVEQDLLRSIEREIGPIGIGTDDMSAGQIKKRALDEVALISSIATKSTNLKVTFGREMKNAASSIKEAVEALSPRTRKLVGGAKEVPMTEE</sequence>
<reference evidence="3" key="1">
    <citation type="submission" date="2022-03" db="EMBL/GenBank/DDBJ databases">
        <authorList>
            <person name="Lindestad O."/>
        </authorList>
    </citation>
    <scope>NUCLEOTIDE SEQUENCE</scope>
</reference>
<dbReference type="EMBL" id="CAKXAJ010021591">
    <property type="protein sequence ID" value="CAH2226571.1"/>
    <property type="molecule type" value="Genomic_DNA"/>
</dbReference>
<evidence type="ECO:0000256" key="2">
    <source>
        <dbReference type="SAM" id="MobiDB-lite"/>
    </source>
</evidence>
<gene>
    <name evidence="3" type="primary">jg13003</name>
    <name evidence="3" type="ORF">PAEG_LOCUS7272</name>
</gene>
<keyword evidence="1" id="KW-0175">Coiled coil</keyword>
<feature type="coiled-coil region" evidence="1">
    <location>
        <begin position="63"/>
        <end position="93"/>
    </location>
</feature>
<keyword evidence="4" id="KW-1185">Reference proteome</keyword>
<feature type="region of interest" description="Disordered" evidence="2">
    <location>
        <begin position="39"/>
        <end position="61"/>
    </location>
</feature>